<dbReference type="PANTHER" id="PTHR11019">
    <property type="entry name" value="HTH-TYPE TRANSCRIPTIONAL REGULATOR NIMR"/>
    <property type="match status" value="1"/>
</dbReference>
<dbReference type="AlphaFoldDB" id="A0A085UVK4"/>
<dbReference type="GO" id="GO:0003700">
    <property type="term" value="F:DNA-binding transcription factor activity"/>
    <property type="evidence" value="ECO:0007669"/>
    <property type="project" value="InterPro"/>
</dbReference>
<dbReference type="GO" id="GO:0043565">
    <property type="term" value="F:sequence-specific DNA binding"/>
    <property type="evidence" value="ECO:0007669"/>
    <property type="project" value="InterPro"/>
</dbReference>
<dbReference type="GO" id="GO:0009893">
    <property type="term" value="P:positive regulation of metabolic process"/>
    <property type="evidence" value="ECO:0007669"/>
    <property type="project" value="UniProtKB-ARBA"/>
</dbReference>
<name>A0A085UVK4_PSESX</name>
<sequence>MPEIARQHPGQSIYTLALDLASGTNINIHQHPEGQLLFAPAGVLAVTTNAGCWVVPGGHALWIPANEPHWTRTIGNSRIRTVYLSDERSAGLPVACTLIGISALLQELISAVLLVTVHGSRESRNHHLMALLVEELVDAPASARLLPIPGSKRLKDLCRAISANAALDWGLAECAQFLGINLKTVQRWFQTDMGISFGEWRKQIRLFVALENLALGKSVLEVSLDAGYSSPSAFSAMFRREFGMSPSAFQKI</sequence>
<dbReference type="InterPro" id="IPR018062">
    <property type="entry name" value="HTH_AraC-typ_CS"/>
</dbReference>
<dbReference type="InterPro" id="IPR011051">
    <property type="entry name" value="RmlC_Cupin_sf"/>
</dbReference>
<dbReference type="InterPro" id="IPR018060">
    <property type="entry name" value="HTH_AraC"/>
</dbReference>
<dbReference type="SUPFAM" id="SSF46689">
    <property type="entry name" value="Homeodomain-like"/>
    <property type="match status" value="1"/>
</dbReference>
<dbReference type="SUPFAM" id="SSF51182">
    <property type="entry name" value="RmlC-like cupins"/>
    <property type="match status" value="1"/>
</dbReference>
<dbReference type="Pfam" id="PF12833">
    <property type="entry name" value="HTH_18"/>
    <property type="match status" value="1"/>
</dbReference>
<evidence type="ECO:0000313" key="6">
    <source>
        <dbReference type="EMBL" id="KFE47217.1"/>
    </source>
</evidence>
<dbReference type="Proteomes" id="UP000028643">
    <property type="component" value="Unassembled WGS sequence"/>
</dbReference>
<dbReference type="InterPro" id="IPR003313">
    <property type="entry name" value="AraC-bd"/>
</dbReference>
<dbReference type="Gene3D" id="2.60.120.10">
    <property type="entry name" value="Jelly Rolls"/>
    <property type="match status" value="1"/>
</dbReference>
<dbReference type="Pfam" id="PF02311">
    <property type="entry name" value="AraC_binding"/>
    <property type="match status" value="1"/>
</dbReference>
<evidence type="ECO:0000313" key="7">
    <source>
        <dbReference type="Proteomes" id="UP000028643"/>
    </source>
</evidence>
<dbReference type="PRINTS" id="PR00032">
    <property type="entry name" value="HTHARAC"/>
</dbReference>
<keyword evidence="4" id="KW-0804">Transcription</keyword>
<dbReference type="CDD" id="cd06124">
    <property type="entry name" value="cupin_NimR-like_N"/>
    <property type="match status" value="1"/>
</dbReference>
<feature type="domain" description="HTH araC/xylS-type" evidence="5">
    <location>
        <begin position="155"/>
        <end position="252"/>
    </location>
</feature>
<keyword evidence="1" id="KW-0805">Transcription regulation</keyword>
<dbReference type="InterPro" id="IPR009057">
    <property type="entry name" value="Homeodomain-like_sf"/>
</dbReference>
<dbReference type="EMBL" id="JPQT01000130">
    <property type="protein sequence ID" value="KFE47217.1"/>
    <property type="molecule type" value="Genomic_DNA"/>
</dbReference>
<gene>
    <name evidence="6" type="ORF">IV02_24130</name>
</gene>
<evidence type="ECO:0000256" key="4">
    <source>
        <dbReference type="ARBA" id="ARBA00023163"/>
    </source>
</evidence>
<accession>A0A085UVK4</accession>
<dbReference type="PROSITE" id="PS00041">
    <property type="entry name" value="HTH_ARAC_FAMILY_1"/>
    <property type="match status" value="1"/>
</dbReference>
<reference evidence="6 7" key="1">
    <citation type="submission" date="2014-07" db="EMBL/GenBank/DDBJ databases">
        <title>Draft Genome Sequences of Environmental Pseudomonas syringae strains.</title>
        <authorList>
            <person name="Baltrus D.A."/>
            <person name="Berge O."/>
            <person name="Morris C."/>
        </authorList>
    </citation>
    <scope>NUCLEOTIDE SEQUENCE [LARGE SCALE GENOMIC DNA]</scope>
    <source>
        <strain evidence="6 7">CEB003</strain>
    </source>
</reference>
<organism evidence="6 7">
    <name type="scientific">Pseudomonas syringae</name>
    <dbReference type="NCBI Taxonomy" id="317"/>
    <lineage>
        <taxon>Bacteria</taxon>
        <taxon>Pseudomonadati</taxon>
        <taxon>Pseudomonadota</taxon>
        <taxon>Gammaproteobacteria</taxon>
        <taxon>Pseudomonadales</taxon>
        <taxon>Pseudomonadaceae</taxon>
        <taxon>Pseudomonas</taxon>
    </lineage>
</organism>
<proteinExistence type="predicted"/>
<dbReference type="PATRIC" id="fig|317.174.peg.4933"/>
<comment type="caution">
    <text evidence="6">The sequence shown here is derived from an EMBL/GenBank/DDBJ whole genome shotgun (WGS) entry which is preliminary data.</text>
</comment>
<dbReference type="Gene3D" id="1.10.10.60">
    <property type="entry name" value="Homeodomain-like"/>
    <property type="match status" value="1"/>
</dbReference>
<evidence type="ECO:0000256" key="3">
    <source>
        <dbReference type="ARBA" id="ARBA00023159"/>
    </source>
</evidence>
<evidence type="ECO:0000256" key="1">
    <source>
        <dbReference type="ARBA" id="ARBA00023015"/>
    </source>
</evidence>
<protein>
    <recommendedName>
        <fullName evidence="5">HTH araC/xylS-type domain-containing protein</fullName>
    </recommendedName>
</protein>
<dbReference type="InterPro" id="IPR020449">
    <property type="entry name" value="Tscrpt_reg_AraC-type_HTH"/>
</dbReference>
<dbReference type="SMART" id="SM00342">
    <property type="entry name" value="HTH_ARAC"/>
    <property type="match status" value="1"/>
</dbReference>
<keyword evidence="2" id="KW-0238">DNA-binding</keyword>
<dbReference type="PROSITE" id="PS01124">
    <property type="entry name" value="HTH_ARAC_FAMILY_2"/>
    <property type="match status" value="1"/>
</dbReference>
<dbReference type="PANTHER" id="PTHR11019:SF159">
    <property type="entry name" value="TRANSCRIPTIONAL REGULATOR-RELATED"/>
    <property type="match status" value="1"/>
</dbReference>
<evidence type="ECO:0000259" key="5">
    <source>
        <dbReference type="PROSITE" id="PS01124"/>
    </source>
</evidence>
<dbReference type="InterPro" id="IPR014710">
    <property type="entry name" value="RmlC-like_jellyroll"/>
</dbReference>
<evidence type="ECO:0000256" key="2">
    <source>
        <dbReference type="ARBA" id="ARBA00023125"/>
    </source>
</evidence>
<keyword evidence="3" id="KW-0010">Activator</keyword>